<evidence type="ECO:0000313" key="2">
    <source>
        <dbReference type="EMBL" id="ANY78710.1"/>
    </source>
</evidence>
<feature type="coiled-coil region" evidence="1">
    <location>
        <begin position="17"/>
        <end position="51"/>
    </location>
</feature>
<accession>A0A1B2EFF3</accession>
<gene>
    <name evidence="2" type="ORF">BB934_11120</name>
</gene>
<keyword evidence="1" id="KW-0175">Coiled coil</keyword>
<reference evidence="2" key="1">
    <citation type="submission" date="2016-07" db="EMBL/GenBank/DDBJ databases">
        <title>Microvirga ossetica sp. nov. a new species of rhizobia isolated from root nodules of the legume species Vicia alpestris Steven originated from North Ossetia region in the Caucasus.</title>
        <authorList>
            <person name="Safronova V.I."/>
            <person name="Kuznetsova I.G."/>
            <person name="Sazanova A.L."/>
            <person name="Belimov A."/>
            <person name="Andronov E."/>
            <person name="Osledkin Y.S."/>
            <person name="Onishchuk O.P."/>
            <person name="Kurchak O.N."/>
            <person name="Shaposhnikov A.I."/>
            <person name="Willems A."/>
            <person name="Tikhonovich I.A."/>
        </authorList>
    </citation>
    <scope>NUCLEOTIDE SEQUENCE [LARGE SCALE GENOMIC DNA]</scope>
    <source>
        <strain evidence="2">V5/3M</strain>
    </source>
</reference>
<protein>
    <submittedName>
        <fullName evidence="2">Uncharacterized protein</fullName>
    </submittedName>
</protein>
<proteinExistence type="predicted"/>
<dbReference type="KEGG" id="moc:BB934_11120"/>
<sequence>MTEETEGVAIRLWRDRAQLREQERNEAQARLRIAEDKVSILLAENERQSAEIARLKGLLHVDAGSARTETEHQMEALKGALLSLMSQPAGPLNA</sequence>
<dbReference type="EMBL" id="CP016616">
    <property type="protein sequence ID" value="ANY78710.1"/>
    <property type="molecule type" value="Genomic_DNA"/>
</dbReference>
<name>A0A1B2EFF3_9HYPH</name>
<evidence type="ECO:0000256" key="1">
    <source>
        <dbReference type="SAM" id="Coils"/>
    </source>
</evidence>
<organism evidence="2">
    <name type="scientific">Microvirga ossetica</name>
    <dbReference type="NCBI Taxonomy" id="1882682"/>
    <lineage>
        <taxon>Bacteria</taxon>
        <taxon>Pseudomonadati</taxon>
        <taxon>Pseudomonadota</taxon>
        <taxon>Alphaproteobacteria</taxon>
        <taxon>Hyphomicrobiales</taxon>
        <taxon>Methylobacteriaceae</taxon>
        <taxon>Microvirga</taxon>
    </lineage>
</organism>
<dbReference type="OrthoDB" id="7998874at2"/>
<dbReference type="RefSeq" id="WP_099509710.1">
    <property type="nucleotide sequence ID" value="NZ_CP016616.1"/>
</dbReference>
<dbReference type="AlphaFoldDB" id="A0A1B2EFF3"/>